<evidence type="ECO:0000313" key="1">
    <source>
        <dbReference type="EMBL" id="KKK57249.1"/>
    </source>
</evidence>
<organism evidence="1">
    <name type="scientific">marine sediment metagenome</name>
    <dbReference type="NCBI Taxonomy" id="412755"/>
    <lineage>
        <taxon>unclassified sequences</taxon>
        <taxon>metagenomes</taxon>
        <taxon>ecological metagenomes</taxon>
    </lineage>
</organism>
<comment type="caution">
    <text evidence="1">The sequence shown here is derived from an EMBL/GenBank/DDBJ whole genome shotgun (WGS) entry which is preliminary data.</text>
</comment>
<protein>
    <submittedName>
        <fullName evidence="1">Uncharacterized protein</fullName>
    </submittedName>
</protein>
<name>A0A0F8YT02_9ZZZZ</name>
<proteinExistence type="predicted"/>
<dbReference type="AlphaFoldDB" id="A0A0F8YT02"/>
<sequence length="68" mass="7722">MAYKTHMFTDCEAGCGHGAAYRVFNNKNSAVGEYCKRHADKRVRELKRAEEAVEAARRPIPTSVRIPR</sequence>
<gene>
    <name evidence="1" type="ORF">LCGC14_3056400</name>
</gene>
<reference evidence="1" key="1">
    <citation type="journal article" date="2015" name="Nature">
        <title>Complex archaea that bridge the gap between prokaryotes and eukaryotes.</title>
        <authorList>
            <person name="Spang A."/>
            <person name="Saw J.H."/>
            <person name="Jorgensen S.L."/>
            <person name="Zaremba-Niedzwiedzka K."/>
            <person name="Martijn J."/>
            <person name="Lind A.E."/>
            <person name="van Eijk R."/>
            <person name="Schleper C."/>
            <person name="Guy L."/>
            <person name="Ettema T.J."/>
        </authorList>
    </citation>
    <scope>NUCLEOTIDE SEQUENCE</scope>
</reference>
<dbReference type="EMBL" id="LAZR01064582">
    <property type="protein sequence ID" value="KKK57249.1"/>
    <property type="molecule type" value="Genomic_DNA"/>
</dbReference>
<accession>A0A0F8YT02</accession>